<name>A0ABW9P9H7_9LACO</name>
<protein>
    <recommendedName>
        <fullName evidence="2">BIG2 domain-containing protein</fullName>
    </recommendedName>
</protein>
<dbReference type="Pfam" id="PF02368">
    <property type="entry name" value="Big_2"/>
    <property type="match status" value="1"/>
</dbReference>
<evidence type="ECO:0000313" key="3">
    <source>
        <dbReference type="EMBL" id="MQS45948.1"/>
    </source>
</evidence>
<gene>
    <name evidence="3" type="ORF">FHL03_10670</name>
</gene>
<feature type="region of interest" description="Disordered" evidence="1">
    <location>
        <begin position="299"/>
        <end position="319"/>
    </location>
</feature>
<proteinExistence type="predicted"/>
<dbReference type="RefSeq" id="WP_153494398.1">
    <property type="nucleotide sequence ID" value="NZ_VDFN01000013.1"/>
</dbReference>
<dbReference type="SUPFAM" id="SSF49373">
    <property type="entry name" value="Invasin/intimin cell-adhesion fragments"/>
    <property type="match status" value="1"/>
</dbReference>
<sequence>MNGKKKKYFLLILMLGAFLSIYKHDAIKRLNIVYADEVSVTPKHRPSSKPDKLFFIWLTSGYNLQPKSEFTYPYNAKTLYTDSGLSVFSRTVNPFASPHYTWFKSEDQGRSWQTLVDGKDAKKELTVIPNEVGTVYYQQKVVWYTFSTILEIPEVDWSKVASITTLSDAVAAESVEVTADDDYLYSNQAQADTTSVHAKVVPTNATGDMTWSVNDPSLATVDPKTGLVTSNKEGRSGIVKVMGYMQNPDGTSVGNYVKIRVGGGLEDQTSFVGKNATFKIQGNEATAGQITWKRFYKDDKGKNHSEDLPTESENGSSYVTNPLTIDNNGDEYQATIIIKSAKIVTNRAKLTVVPYVDTKPKFTIKSEITNSTFDDHNEDNSKINKVSEGDRIDIKGTLNEENPDSVLSKGNLKFEIPANAELNDVRIGTQKVTNYSIINDSKSADKQIVSIPELYFLTGKPINYDVSFFAGKYAMSDFQTTPEVTGFDSQGQELPDKFTGNTLSMNFSKNAMSVIPSNIDYGIHQSFPTVGIPINAKVANNKSELLTVDDERRSQDNIKVKLTQVVPFTSGDNILPASIRYYWSNGNSSTIDTNGTIIRDTKNGEKLHSIISDSNEGLRLFFNKSSLISGKYTTRLEWSFVNSI</sequence>
<evidence type="ECO:0000256" key="1">
    <source>
        <dbReference type="SAM" id="MobiDB-lite"/>
    </source>
</evidence>
<dbReference type="Gene3D" id="2.60.40.1080">
    <property type="match status" value="1"/>
</dbReference>
<comment type="caution">
    <text evidence="3">The sequence shown here is derived from an EMBL/GenBank/DDBJ whole genome shotgun (WGS) entry which is preliminary data.</text>
</comment>
<evidence type="ECO:0000313" key="4">
    <source>
        <dbReference type="Proteomes" id="UP000436655"/>
    </source>
</evidence>
<feature type="domain" description="BIG2" evidence="2">
    <location>
        <begin position="190"/>
        <end position="236"/>
    </location>
</feature>
<organism evidence="3 4">
    <name type="scientific">Companilactobacillus mishanensis</name>
    <dbReference type="NCBI Taxonomy" id="2486008"/>
    <lineage>
        <taxon>Bacteria</taxon>
        <taxon>Bacillati</taxon>
        <taxon>Bacillota</taxon>
        <taxon>Bacilli</taxon>
        <taxon>Lactobacillales</taxon>
        <taxon>Lactobacillaceae</taxon>
        <taxon>Companilactobacillus</taxon>
    </lineage>
</organism>
<evidence type="ECO:0000259" key="2">
    <source>
        <dbReference type="Pfam" id="PF02368"/>
    </source>
</evidence>
<dbReference type="InterPro" id="IPR008964">
    <property type="entry name" value="Invasin/intimin_cell_adhesion"/>
</dbReference>
<reference evidence="3 4" key="1">
    <citation type="journal article" date="2019" name="Syst. Appl. Microbiol.">
        <title>Polyphasic characterization of two novel Lactobacillus spp. isolated from blown salami packages: Description of Lactobacillus halodurans sp. nov. and Lactobacillus salsicarnum sp. nov.</title>
        <authorList>
            <person name="Schuster J.A."/>
            <person name="Klingl A."/>
            <person name="Vogel R.F."/>
            <person name="Ehrmann M.A."/>
        </authorList>
    </citation>
    <scope>NUCLEOTIDE SEQUENCE [LARGE SCALE GENOMIC DNA]</scope>
    <source>
        <strain evidence="3 4">TMW 1.2098</strain>
    </source>
</reference>
<dbReference type="EMBL" id="VDFN01000013">
    <property type="protein sequence ID" value="MQS45948.1"/>
    <property type="molecule type" value="Genomic_DNA"/>
</dbReference>
<dbReference type="InterPro" id="IPR003343">
    <property type="entry name" value="Big_2"/>
</dbReference>
<accession>A0ABW9P9H7</accession>
<dbReference type="Proteomes" id="UP000436655">
    <property type="component" value="Unassembled WGS sequence"/>
</dbReference>
<keyword evidence="4" id="KW-1185">Reference proteome</keyword>